<feature type="non-terminal residue" evidence="1">
    <location>
        <position position="126"/>
    </location>
</feature>
<dbReference type="InterPro" id="IPR026349">
    <property type="entry name" value="CHP04255"/>
</dbReference>
<reference evidence="1" key="1">
    <citation type="journal article" date="2014" name="Front. Microbiol.">
        <title>High frequency of phylogenetically diverse reductive dehalogenase-homologous genes in deep subseafloor sedimentary metagenomes.</title>
        <authorList>
            <person name="Kawai M."/>
            <person name="Futagami T."/>
            <person name="Toyoda A."/>
            <person name="Takaki Y."/>
            <person name="Nishi S."/>
            <person name="Hori S."/>
            <person name="Arai W."/>
            <person name="Tsubouchi T."/>
            <person name="Morono Y."/>
            <person name="Uchiyama I."/>
            <person name="Ito T."/>
            <person name="Fujiyama A."/>
            <person name="Inagaki F."/>
            <person name="Takami H."/>
        </authorList>
    </citation>
    <scope>NUCLEOTIDE SEQUENCE</scope>
    <source>
        <strain evidence="1">Expedition CK06-06</strain>
    </source>
</reference>
<dbReference type="AlphaFoldDB" id="X1GI73"/>
<sequence>MRYASSDKKRAIEFGKRFITFITTEYTRWANLKDEILNNILDFKEILGLSELDKIFITYQDEFVIKKEAFVLEDNFNIWIQNKSTWDIDYSDFSLGFVPYKDKENNNKIVFRIKSREKSSEEFIFN</sequence>
<comment type="caution">
    <text evidence="1">The sequence shown here is derived from an EMBL/GenBank/DDBJ whole genome shotgun (WGS) entry which is preliminary data.</text>
</comment>
<gene>
    <name evidence="1" type="ORF">S03H2_19850</name>
</gene>
<name>X1GI73_9ZZZZ</name>
<evidence type="ECO:0000313" key="1">
    <source>
        <dbReference type="EMBL" id="GAH32723.1"/>
    </source>
</evidence>
<proteinExistence type="predicted"/>
<organism evidence="1">
    <name type="scientific">marine sediment metagenome</name>
    <dbReference type="NCBI Taxonomy" id="412755"/>
    <lineage>
        <taxon>unclassified sequences</taxon>
        <taxon>metagenomes</taxon>
        <taxon>ecological metagenomes</taxon>
    </lineage>
</organism>
<dbReference type="NCBIfam" id="TIGR04255">
    <property type="entry name" value="sporadTIGR04255"/>
    <property type="match status" value="1"/>
</dbReference>
<accession>X1GI73</accession>
<protein>
    <submittedName>
        <fullName evidence="1">Uncharacterized protein</fullName>
    </submittedName>
</protein>
<dbReference type="EMBL" id="BARU01010407">
    <property type="protein sequence ID" value="GAH32723.1"/>
    <property type="molecule type" value="Genomic_DNA"/>
</dbReference>